<feature type="domain" description="Lantibiotic biosynthesis protein dehydration" evidence="2">
    <location>
        <begin position="106"/>
        <end position="478"/>
    </location>
</feature>
<dbReference type="NCBIfam" id="TIGR03897">
    <property type="entry name" value="lanti_2_LanM"/>
    <property type="match status" value="1"/>
</dbReference>
<dbReference type="GO" id="GO:0031179">
    <property type="term" value="P:peptide modification"/>
    <property type="evidence" value="ECO:0007669"/>
    <property type="project" value="InterPro"/>
</dbReference>
<accession>A0A420WAH4</accession>
<evidence type="ECO:0000313" key="3">
    <source>
        <dbReference type="EMBL" id="RKQ68011.1"/>
    </source>
</evidence>
<keyword evidence="1" id="KW-0862">Zinc</keyword>
<dbReference type="RefSeq" id="WP_121221725.1">
    <property type="nucleotide sequence ID" value="NZ_RBIG01000004.1"/>
</dbReference>
<evidence type="ECO:0000256" key="1">
    <source>
        <dbReference type="PIRSR" id="PIRSR607822-1"/>
    </source>
</evidence>
<dbReference type="EMBL" id="RBIG01000004">
    <property type="protein sequence ID" value="RKQ68011.1"/>
    <property type="molecule type" value="Genomic_DNA"/>
</dbReference>
<dbReference type="OrthoDB" id="9148343at2"/>
<sequence length="920" mass="97367">MIKPFEDILRPLCDSALEEFNLATEVSGVDATVGRVVCEGLRPFLLERLCTLAAPVLFAAFDKARPAPPPISLLLDEPPEDVSRTTYAAFAAGMEAGGLDDLRCFYPGLDTALTLLIKHHSAAALELAVRLQADGAALRGFIPGWAEGVPALSSIGFGLSDPHAQGRMVARLGFADGTKLAYKPRSLAAEAGFAGVLRWLAVRNPALPDQRLPRVLDRGTHGWMEWVTPADCRDEDEVAAFYRRLGVLMAVLGLLRGTDIHSENLIAAGAYPVIVDLECLLAPDAMPDWLKRLSDLPPFMESGLLPFLLPLGEERWRNIGSGGPPLPPVPLPDHGFRHAGTDWMRRADILRQPEEPCLPRLGGAEQDIRAHLLALEEGYRQALETMLAHRADFLAEDGPLAGFADARCRFVALPTDSYRRLLVRLREPDMMAMPDAVERQAARIARPALPGIGEADWQHLLAAEAAALGRGDVPAFLFSPSEGILSESAGAPVGRLGDRSPLEAARQAIGGLDEKTLARHTAILHGAFAPTPLPVEGDLLDRLAGWLAAGAIPRGDGGVDWLRPHEELPISFRVAGHGLYHGSAGIALALAAAGRHRGRSDWLNLAAKALLPLRHLAADEAAQSLAQAFGAGHAVGLGGMIAALVWAGDLLEEPGYVANAQALADRLGDPAAVSSFDFYDGIAGLLPALHLLARRTGNAALPMLMARWADRLLALATEDEDALLWCPRRGQPVAGLAHGQSGMAVALASAFNATGQQRYLAAAQAALLPEDRLFNADTGNWPDPNGKGRPSTAWCHGAPGVALARAALLRLAPEGFAERRTELARALATTAADPAGEAGDLCCGLAGRLSVLGLAGVEDTALAEAARLRWSGDRPGLWSDALPFAAPDPCLFKGVAGIVLALVQAEVPKLAPPVLLPALG</sequence>
<reference evidence="3 4" key="1">
    <citation type="submission" date="2018-10" db="EMBL/GenBank/DDBJ databases">
        <title>Comparative analysis of microorganisms from saline springs in Andes Mountain Range, Colombia.</title>
        <authorList>
            <person name="Rubin E."/>
        </authorList>
    </citation>
    <scope>NUCLEOTIDE SEQUENCE [LARGE SCALE GENOMIC DNA]</scope>
    <source>
        <strain evidence="3 4">USBA 36</strain>
    </source>
</reference>
<name>A0A420WAH4_9PROT</name>
<organism evidence="3 4">
    <name type="scientific">Oceanibaculum indicum</name>
    <dbReference type="NCBI Taxonomy" id="526216"/>
    <lineage>
        <taxon>Bacteria</taxon>
        <taxon>Pseudomonadati</taxon>
        <taxon>Pseudomonadota</taxon>
        <taxon>Alphaproteobacteria</taxon>
        <taxon>Rhodospirillales</taxon>
        <taxon>Oceanibaculaceae</taxon>
        <taxon>Oceanibaculum</taxon>
    </lineage>
</organism>
<feature type="binding site" evidence="1">
    <location>
        <position position="795"/>
    </location>
    <ligand>
        <name>Zn(2+)</name>
        <dbReference type="ChEBI" id="CHEBI:29105"/>
    </ligand>
</feature>
<dbReference type="SUPFAM" id="SSF158745">
    <property type="entry name" value="LanC-like"/>
    <property type="match status" value="1"/>
</dbReference>
<dbReference type="Gene3D" id="1.50.10.10">
    <property type="match status" value="1"/>
</dbReference>
<dbReference type="Pfam" id="PF13575">
    <property type="entry name" value="DUF4135"/>
    <property type="match status" value="1"/>
</dbReference>
<dbReference type="GO" id="GO:0046872">
    <property type="term" value="F:metal ion binding"/>
    <property type="evidence" value="ECO:0007669"/>
    <property type="project" value="UniProtKB-KW"/>
</dbReference>
<comment type="caution">
    <text evidence="3">The sequence shown here is derived from an EMBL/GenBank/DDBJ whole genome shotgun (WGS) entry which is preliminary data.</text>
</comment>
<evidence type="ECO:0000259" key="2">
    <source>
        <dbReference type="Pfam" id="PF13575"/>
    </source>
</evidence>
<keyword evidence="1" id="KW-0479">Metal-binding</keyword>
<dbReference type="InterPro" id="IPR017146">
    <property type="entry name" value="Lanti_2_LanM"/>
</dbReference>
<feature type="binding site" evidence="1">
    <location>
        <position position="842"/>
    </location>
    <ligand>
        <name>Zn(2+)</name>
        <dbReference type="ChEBI" id="CHEBI:29105"/>
    </ligand>
</feature>
<dbReference type="CDD" id="cd04792">
    <property type="entry name" value="LanM-like"/>
    <property type="match status" value="1"/>
</dbReference>
<dbReference type="Pfam" id="PF05147">
    <property type="entry name" value="LANC_like"/>
    <property type="match status" value="1"/>
</dbReference>
<dbReference type="AlphaFoldDB" id="A0A420WAH4"/>
<dbReference type="SMART" id="SM01260">
    <property type="entry name" value="LANC_like"/>
    <property type="match status" value="1"/>
</dbReference>
<proteinExistence type="predicted"/>
<dbReference type="InterPro" id="IPR025410">
    <property type="entry name" value="Lant_dehyd"/>
</dbReference>
<evidence type="ECO:0000313" key="4">
    <source>
        <dbReference type="Proteomes" id="UP000277424"/>
    </source>
</evidence>
<protein>
    <submittedName>
        <fullName evidence="3">Type 2 lantibiotic biosynthesis protein LanM</fullName>
    </submittedName>
</protein>
<dbReference type="Proteomes" id="UP000277424">
    <property type="component" value="Unassembled WGS sequence"/>
</dbReference>
<dbReference type="PRINTS" id="PR01955">
    <property type="entry name" value="LANCFRANKIA"/>
</dbReference>
<dbReference type="PRINTS" id="PR01950">
    <property type="entry name" value="LANCSUPER"/>
</dbReference>
<dbReference type="InterPro" id="IPR012341">
    <property type="entry name" value="6hp_glycosidase-like_sf"/>
</dbReference>
<dbReference type="InterPro" id="IPR007822">
    <property type="entry name" value="LANC-like"/>
</dbReference>
<gene>
    <name evidence="3" type="ORF">BCL74_3328</name>
</gene>
<dbReference type="GO" id="GO:0005975">
    <property type="term" value="P:carbohydrate metabolic process"/>
    <property type="evidence" value="ECO:0007669"/>
    <property type="project" value="InterPro"/>
</dbReference>